<sequence>MYPGPPMPIIPGGGGPARTPLCRRSFFWRAARFSRSVFGFTSTCESRTMKIDQWIYLFRRV</sequence>
<keyword evidence="2" id="KW-1185">Reference proteome</keyword>
<organism evidence="1 2">
    <name type="scientific">Pristionchus pacificus</name>
    <name type="common">Parasitic nematode worm</name>
    <dbReference type="NCBI Taxonomy" id="54126"/>
    <lineage>
        <taxon>Eukaryota</taxon>
        <taxon>Metazoa</taxon>
        <taxon>Ecdysozoa</taxon>
        <taxon>Nematoda</taxon>
        <taxon>Chromadorea</taxon>
        <taxon>Rhabditida</taxon>
        <taxon>Rhabditina</taxon>
        <taxon>Diplogasteromorpha</taxon>
        <taxon>Diplogasteroidea</taxon>
        <taxon>Neodiplogasteridae</taxon>
        <taxon>Pristionchus</taxon>
    </lineage>
</organism>
<reference evidence="1" key="2">
    <citation type="submission" date="2022-06" db="UniProtKB">
        <authorList>
            <consortium name="EnsemblMetazoa"/>
        </authorList>
    </citation>
    <scope>IDENTIFICATION</scope>
    <source>
        <strain evidence="1">PS312</strain>
    </source>
</reference>
<accession>A0A2A6BNV4</accession>
<dbReference type="EnsemblMetazoa" id="PPA44031.1">
    <property type="protein sequence ID" value="PPA44031.1"/>
    <property type="gene ID" value="WBGene00282400"/>
</dbReference>
<dbReference type="Proteomes" id="UP000005239">
    <property type="component" value="Unassembled WGS sequence"/>
</dbReference>
<name>A0A2A6BNV4_PRIPA</name>
<dbReference type="AlphaFoldDB" id="A0A2A6BNV4"/>
<evidence type="ECO:0000313" key="1">
    <source>
        <dbReference type="EnsemblMetazoa" id="PPA44031.1"/>
    </source>
</evidence>
<accession>A0A8R1Z0G2</accession>
<protein>
    <submittedName>
        <fullName evidence="1">Uncharacterized protein</fullName>
    </submittedName>
</protein>
<reference evidence="2" key="1">
    <citation type="journal article" date="2008" name="Nat. Genet.">
        <title>The Pristionchus pacificus genome provides a unique perspective on nematode lifestyle and parasitism.</title>
        <authorList>
            <person name="Dieterich C."/>
            <person name="Clifton S.W."/>
            <person name="Schuster L.N."/>
            <person name="Chinwalla A."/>
            <person name="Delehaunty K."/>
            <person name="Dinkelacker I."/>
            <person name="Fulton L."/>
            <person name="Fulton R."/>
            <person name="Godfrey J."/>
            <person name="Minx P."/>
            <person name="Mitreva M."/>
            <person name="Roeseler W."/>
            <person name="Tian H."/>
            <person name="Witte H."/>
            <person name="Yang S.P."/>
            <person name="Wilson R.K."/>
            <person name="Sommer R.J."/>
        </authorList>
    </citation>
    <scope>NUCLEOTIDE SEQUENCE [LARGE SCALE GENOMIC DNA]</scope>
    <source>
        <strain evidence="2">PS312</strain>
    </source>
</reference>
<evidence type="ECO:0000313" key="2">
    <source>
        <dbReference type="Proteomes" id="UP000005239"/>
    </source>
</evidence>
<gene>
    <name evidence="1" type="primary">WBGene00282400</name>
</gene>
<proteinExistence type="predicted"/>